<organism evidence="2 3">
    <name type="scientific">Armillaria ostoyae</name>
    <name type="common">Armillaria root rot fungus</name>
    <dbReference type="NCBI Taxonomy" id="47428"/>
    <lineage>
        <taxon>Eukaryota</taxon>
        <taxon>Fungi</taxon>
        <taxon>Dikarya</taxon>
        <taxon>Basidiomycota</taxon>
        <taxon>Agaricomycotina</taxon>
        <taxon>Agaricomycetes</taxon>
        <taxon>Agaricomycetidae</taxon>
        <taxon>Agaricales</taxon>
        <taxon>Marasmiineae</taxon>
        <taxon>Physalacriaceae</taxon>
        <taxon>Armillaria</taxon>
    </lineage>
</organism>
<evidence type="ECO:0000313" key="3">
    <source>
        <dbReference type="Proteomes" id="UP000219338"/>
    </source>
</evidence>
<protein>
    <submittedName>
        <fullName evidence="2">Uncharacterized protein</fullName>
    </submittedName>
</protein>
<name>A0A284QS75_ARMOS</name>
<feature type="region of interest" description="Disordered" evidence="1">
    <location>
        <begin position="203"/>
        <end position="224"/>
    </location>
</feature>
<gene>
    <name evidence="2" type="ORF">ARMOST_02625</name>
</gene>
<evidence type="ECO:0000313" key="2">
    <source>
        <dbReference type="EMBL" id="SJK99332.1"/>
    </source>
</evidence>
<proteinExistence type="predicted"/>
<accession>A0A284QS75</accession>
<evidence type="ECO:0000256" key="1">
    <source>
        <dbReference type="SAM" id="MobiDB-lite"/>
    </source>
</evidence>
<sequence length="224" mass="25226">MNITPFLARLGRDDDHLAQFFPQGSQCHEPSPISRPMYEKIWLAGPANAFLTRWTVTANREGCDALIGRLSSPFYRFIMKIEQNEIVIRSFYVDCRWRGKGFIPWLSSPTPILSDERSGGLGDAYTSSVPLSPSADTFQPVLLNNAHEDHEARQQPKGRRFGHLRYVTNDPDTAVYAHDVAIFQHPQSRHETPSDACQVGRLLPYKSDDNDTSIPGTTGNRLLV</sequence>
<dbReference type="EMBL" id="FUEG01000002">
    <property type="protein sequence ID" value="SJK99332.1"/>
    <property type="molecule type" value="Genomic_DNA"/>
</dbReference>
<keyword evidence="3" id="KW-1185">Reference proteome</keyword>
<dbReference type="AlphaFoldDB" id="A0A284QS75"/>
<reference evidence="3" key="1">
    <citation type="journal article" date="2017" name="Nat. Ecol. Evol.">
        <title>Genome expansion and lineage-specific genetic innovations in the forest pathogenic fungi Armillaria.</title>
        <authorList>
            <person name="Sipos G."/>
            <person name="Prasanna A.N."/>
            <person name="Walter M.C."/>
            <person name="O'Connor E."/>
            <person name="Balint B."/>
            <person name="Krizsan K."/>
            <person name="Kiss B."/>
            <person name="Hess J."/>
            <person name="Varga T."/>
            <person name="Slot J."/>
            <person name="Riley R."/>
            <person name="Boka B."/>
            <person name="Rigling D."/>
            <person name="Barry K."/>
            <person name="Lee J."/>
            <person name="Mihaltcheva S."/>
            <person name="LaButti K."/>
            <person name="Lipzen A."/>
            <person name="Waldron R."/>
            <person name="Moloney N.M."/>
            <person name="Sperisen C."/>
            <person name="Kredics L."/>
            <person name="Vagvoelgyi C."/>
            <person name="Patrignani A."/>
            <person name="Fitzpatrick D."/>
            <person name="Nagy I."/>
            <person name="Doyle S."/>
            <person name="Anderson J.B."/>
            <person name="Grigoriev I.V."/>
            <person name="Gueldener U."/>
            <person name="Muensterkoetter M."/>
            <person name="Nagy L.G."/>
        </authorList>
    </citation>
    <scope>NUCLEOTIDE SEQUENCE [LARGE SCALE GENOMIC DNA]</scope>
    <source>
        <strain evidence="3">C18/9</strain>
    </source>
</reference>
<dbReference type="Proteomes" id="UP000219338">
    <property type="component" value="Unassembled WGS sequence"/>
</dbReference>
<feature type="compositionally biased region" description="Polar residues" evidence="1">
    <location>
        <begin position="212"/>
        <end position="224"/>
    </location>
</feature>